<dbReference type="GO" id="GO:0005886">
    <property type="term" value="C:plasma membrane"/>
    <property type="evidence" value="ECO:0007669"/>
    <property type="project" value="UniProtKB-SubCell"/>
</dbReference>
<feature type="transmembrane region" description="Helical" evidence="9">
    <location>
        <begin position="217"/>
        <end position="236"/>
    </location>
</feature>
<dbReference type="GO" id="GO:0032217">
    <property type="term" value="F:riboflavin transmembrane transporter activity"/>
    <property type="evidence" value="ECO:0007669"/>
    <property type="project" value="UniProtKB-UniRule"/>
</dbReference>
<keyword evidence="4 9" id="KW-0813">Transport</keyword>
<comment type="similarity">
    <text evidence="3 9">Belongs to the riboflavin transporter family.</text>
</comment>
<evidence type="ECO:0000256" key="3">
    <source>
        <dbReference type="ARBA" id="ARBA00006366"/>
    </source>
</evidence>
<keyword evidence="10" id="KW-1185">Reference proteome</keyword>
<gene>
    <name evidence="11" type="primary">LOC105362916</name>
</gene>
<feature type="transmembrane region" description="Helical" evidence="9">
    <location>
        <begin position="248"/>
        <end position="271"/>
    </location>
</feature>
<name>A0AAJ6YIN1_9HYME</name>
<evidence type="ECO:0000256" key="6">
    <source>
        <dbReference type="ARBA" id="ARBA00022692"/>
    </source>
</evidence>
<dbReference type="PANTHER" id="PTHR12929">
    <property type="entry name" value="SOLUTE CARRIER FAMILY 52"/>
    <property type="match status" value="1"/>
</dbReference>
<evidence type="ECO:0000256" key="9">
    <source>
        <dbReference type="RuleBase" id="RU368035"/>
    </source>
</evidence>
<keyword evidence="6 9" id="KW-0812">Transmembrane</keyword>
<dbReference type="RefSeq" id="XP_011498762.1">
    <property type="nucleotide sequence ID" value="XM_011500460.1"/>
</dbReference>
<proteinExistence type="inferred from homology"/>
<organism evidence="10 11">
    <name type="scientific">Ceratosolen solmsi marchali</name>
    <dbReference type="NCBI Taxonomy" id="326594"/>
    <lineage>
        <taxon>Eukaryota</taxon>
        <taxon>Metazoa</taxon>
        <taxon>Ecdysozoa</taxon>
        <taxon>Arthropoda</taxon>
        <taxon>Hexapoda</taxon>
        <taxon>Insecta</taxon>
        <taxon>Pterygota</taxon>
        <taxon>Neoptera</taxon>
        <taxon>Endopterygota</taxon>
        <taxon>Hymenoptera</taxon>
        <taxon>Apocrita</taxon>
        <taxon>Proctotrupomorpha</taxon>
        <taxon>Chalcidoidea</taxon>
        <taxon>Agaonidae</taxon>
        <taxon>Agaoninae</taxon>
        <taxon>Ceratosolen</taxon>
    </lineage>
</organism>
<keyword evidence="8 9" id="KW-0472">Membrane</keyword>
<dbReference type="AlphaFoldDB" id="A0AAJ6YIN1"/>
<feature type="transmembrane region" description="Helical" evidence="9">
    <location>
        <begin position="155"/>
        <end position="175"/>
    </location>
</feature>
<feature type="transmembrane region" description="Helical" evidence="9">
    <location>
        <begin position="187"/>
        <end position="210"/>
    </location>
</feature>
<feature type="transmembrane region" description="Helical" evidence="9">
    <location>
        <begin position="12"/>
        <end position="32"/>
    </location>
</feature>
<keyword evidence="5 9" id="KW-1003">Cell membrane</keyword>
<reference evidence="11" key="1">
    <citation type="submission" date="2025-08" db="UniProtKB">
        <authorList>
            <consortium name="RefSeq"/>
        </authorList>
    </citation>
    <scope>IDENTIFICATION</scope>
</reference>
<comment type="caution">
    <text evidence="9">Lacks conserved residue(s) required for the propagation of feature annotation.</text>
</comment>
<dbReference type="InterPro" id="IPR009357">
    <property type="entry name" value="Riboflavin_transptr"/>
</dbReference>
<comment type="catalytic activity">
    <reaction evidence="1 9">
        <text>riboflavin(in) = riboflavin(out)</text>
        <dbReference type="Rhea" id="RHEA:35015"/>
        <dbReference type="ChEBI" id="CHEBI:57986"/>
    </reaction>
</comment>
<dbReference type="InterPro" id="IPR036259">
    <property type="entry name" value="MFS_trans_sf"/>
</dbReference>
<keyword evidence="7 9" id="KW-1133">Transmembrane helix</keyword>
<sequence length="322" mass="36070">MPYLRNFKEIYLVSYFIGEGLSGVVPSVVALVQSIGESSACNDITKASHITLPRFSSQYYFLFIFGCLVLSSISFSLLENHPYVKKEKICFSTSDNNSSNNEIENFTCERQRPVLSEQSIIENDLMRNHAFIQKYAKTNSGGASNIRNQLKLKNLYLYILLSIICLLGNGLLPSLQPYSCMSYGNMTYHLSAIFSQIANPSACLLALWFLPKNIKVINLLSIVIFVLSSYIIYLALNSLNSPLQDSKIGEVLVILSWILLIGFISYVKLIITSVFRRKSEKTLFLVGVAMQAGSACGAILSFIVINYTKLLQEYKPCYNSVN</sequence>
<evidence type="ECO:0000256" key="4">
    <source>
        <dbReference type="ARBA" id="ARBA00022448"/>
    </source>
</evidence>
<evidence type="ECO:0000256" key="5">
    <source>
        <dbReference type="ARBA" id="ARBA00022475"/>
    </source>
</evidence>
<evidence type="ECO:0000256" key="1">
    <source>
        <dbReference type="ARBA" id="ARBA00000215"/>
    </source>
</evidence>
<protein>
    <recommendedName>
        <fullName evidence="9">Riboflavin transporter</fullName>
    </recommendedName>
</protein>
<dbReference type="GeneID" id="105362916"/>
<evidence type="ECO:0000256" key="8">
    <source>
        <dbReference type="ARBA" id="ARBA00023136"/>
    </source>
</evidence>
<evidence type="ECO:0000256" key="7">
    <source>
        <dbReference type="ARBA" id="ARBA00022989"/>
    </source>
</evidence>
<evidence type="ECO:0000313" key="10">
    <source>
        <dbReference type="Proteomes" id="UP000695007"/>
    </source>
</evidence>
<feature type="transmembrane region" description="Helical" evidence="9">
    <location>
        <begin position="283"/>
        <end position="305"/>
    </location>
</feature>
<dbReference type="PANTHER" id="PTHR12929:SF10">
    <property type="entry name" value="RIBOFLAVIN TRANSPORTER"/>
    <property type="match status" value="1"/>
</dbReference>
<comment type="function">
    <text evidence="9">Plasma membrane transporter mediating the uptake by cells of the water soluble vitamin B2/riboflavin that plays a key role in biochemical oxidation-reduction reactions of the carbohydrate, lipid, and amino acid metabolism.</text>
</comment>
<dbReference type="SUPFAM" id="SSF103473">
    <property type="entry name" value="MFS general substrate transporter"/>
    <property type="match status" value="1"/>
</dbReference>
<accession>A0AAJ6YIN1</accession>
<comment type="subcellular location">
    <subcellularLocation>
        <location evidence="2 9">Cell membrane</location>
        <topology evidence="2 9">Multi-pass membrane protein</topology>
    </subcellularLocation>
</comment>
<dbReference type="Proteomes" id="UP000695007">
    <property type="component" value="Unplaced"/>
</dbReference>
<feature type="transmembrane region" description="Helical" evidence="9">
    <location>
        <begin position="59"/>
        <end position="78"/>
    </location>
</feature>
<evidence type="ECO:0000256" key="2">
    <source>
        <dbReference type="ARBA" id="ARBA00004651"/>
    </source>
</evidence>
<dbReference type="Pfam" id="PF06237">
    <property type="entry name" value="SLC52_ribofla_tr"/>
    <property type="match status" value="1"/>
</dbReference>
<dbReference type="KEGG" id="csol:105362916"/>
<evidence type="ECO:0000313" key="11">
    <source>
        <dbReference type="RefSeq" id="XP_011498762.1"/>
    </source>
</evidence>